<accession>U5E3P8</accession>
<evidence type="ECO:0000313" key="2">
    <source>
        <dbReference type="Proteomes" id="UP000017048"/>
    </source>
</evidence>
<gene>
    <name evidence="1" type="ORF">NCAST_13_01820</name>
</gene>
<protein>
    <recommendedName>
        <fullName evidence="3">DUF4351 domain-containing protein</fullName>
    </recommendedName>
</protein>
<dbReference type="STRING" id="1824.SAMN05444423_103533"/>
<name>U5E3P8_NOCAS</name>
<comment type="caution">
    <text evidence="1">The sequence shown here is derived from an EMBL/GenBank/DDBJ whole genome shotgun (WGS) entry which is preliminary data.</text>
</comment>
<dbReference type="EMBL" id="BAFO02000013">
    <property type="protein sequence ID" value="GAD82907.1"/>
    <property type="molecule type" value="Genomic_DNA"/>
</dbReference>
<dbReference type="GeneID" id="91515006"/>
<keyword evidence="2" id="KW-1185">Reference proteome</keyword>
<sequence>MSEPEALVTTADRLRAEGELRGRAEGEARGEVRGVVKTLLNQLRLKFGVVPEDVVETVRVADPDDLNRWAGQILTADTIEETLR</sequence>
<dbReference type="AlphaFoldDB" id="U5E3P8"/>
<dbReference type="RefSeq" id="WP_022565871.1">
    <property type="nucleotide sequence ID" value="NZ_VBUS01000003.1"/>
</dbReference>
<proteinExistence type="predicted"/>
<organism evidence="1 2">
    <name type="scientific">Nocardia asteroides NBRC 15531</name>
    <dbReference type="NCBI Taxonomy" id="1110697"/>
    <lineage>
        <taxon>Bacteria</taxon>
        <taxon>Bacillati</taxon>
        <taxon>Actinomycetota</taxon>
        <taxon>Actinomycetes</taxon>
        <taxon>Mycobacteriales</taxon>
        <taxon>Nocardiaceae</taxon>
        <taxon>Nocardia</taxon>
    </lineage>
</organism>
<evidence type="ECO:0008006" key="3">
    <source>
        <dbReference type="Google" id="ProtNLM"/>
    </source>
</evidence>
<evidence type="ECO:0000313" key="1">
    <source>
        <dbReference type="EMBL" id="GAD82907.1"/>
    </source>
</evidence>
<reference evidence="1 2" key="1">
    <citation type="journal article" date="2014" name="BMC Genomics">
        <title>Genome based analysis of type-I polyketide synthase and nonribosomal peptide synthetase gene clusters in seven strains of five representative Nocardia species.</title>
        <authorList>
            <person name="Komaki H."/>
            <person name="Ichikawa N."/>
            <person name="Hosoyama A."/>
            <person name="Takahashi-Nakaguchi A."/>
            <person name="Matsuzawa T."/>
            <person name="Suzuki K."/>
            <person name="Fujita N."/>
            <person name="Gonoi T."/>
        </authorList>
    </citation>
    <scope>NUCLEOTIDE SEQUENCE [LARGE SCALE GENOMIC DNA]</scope>
    <source>
        <strain evidence="1 2">NBRC 15531</strain>
    </source>
</reference>
<dbReference type="Proteomes" id="UP000017048">
    <property type="component" value="Unassembled WGS sequence"/>
</dbReference>